<evidence type="ECO:0000313" key="2">
    <source>
        <dbReference type="Proteomes" id="UP000712600"/>
    </source>
</evidence>
<protein>
    <submittedName>
        <fullName evidence="1">Uncharacterized protein</fullName>
    </submittedName>
</protein>
<accession>A0A8S9S570</accession>
<sequence length="269" mass="29321">MGKVCVLIGCHVSSSDCADTRLATCRLLIVPTLGLLRVESWLADGDFCRVASKSPGEACVLIGCHVSSSDCADTLLLTCHLLIVPTLFLLRVKSWWADGDLCRVASKSPGEVCVLIGCHVSSSNLTDTRLATCRLLIVPTLCLLRVRSWVTGGDLCRVVSKSPVRRCIAIINRSEFWLSKSSSLLHVNAAMIKASSSYSHGTSECGDDEALESLQDRAGNGSEFLGVYQQGFLQWKKTHESAQETDVVVTTLLKLEPPVLPIQSWMRWV</sequence>
<dbReference type="AlphaFoldDB" id="A0A8S9S570"/>
<dbReference type="Proteomes" id="UP000712600">
    <property type="component" value="Unassembled WGS sequence"/>
</dbReference>
<evidence type="ECO:0000313" key="1">
    <source>
        <dbReference type="EMBL" id="KAF3588337.1"/>
    </source>
</evidence>
<name>A0A8S9S570_BRACR</name>
<proteinExistence type="predicted"/>
<dbReference type="EMBL" id="QGKX02000088">
    <property type="protein sequence ID" value="KAF3588337.1"/>
    <property type="molecule type" value="Genomic_DNA"/>
</dbReference>
<reference evidence="1" key="1">
    <citation type="submission" date="2019-12" db="EMBL/GenBank/DDBJ databases">
        <title>Genome sequencing and annotation of Brassica cretica.</title>
        <authorList>
            <person name="Studholme D.J."/>
            <person name="Sarris P."/>
        </authorList>
    </citation>
    <scope>NUCLEOTIDE SEQUENCE</scope>
    <source>
        <strain evidence="1">PFS-109/04</strain>
        <tissue evidence="1">Leaf</tissue>
    </source>
</reference>
<gene>
    <name evidence="1" type="ORF">F2Q69_00028043</name>
</gene>
<comment type="caution">
    <text evidence="1">The sequence shown here is derived from an EMBL/GenBank/DDBJ whole genome shotgun (WGS) entry which is preliminary data.</text>
</comment>
<organism evidence="1 2">
    <name type="scientific">Brassica cretica</name>
    <name type="common">Mustard</name>
    <dbReference type="NCBI Taxonomy" id="69181"/>
    <lineage>
        <taxon>Eukaryota</taxon>
        <taxon>Viridiplantae</taxon>
        <taxon>Streptophyta</taxon>
        <taxon>Embryophyta</taxon>
        <taxon>Tracheophyta</taxon>
        <taxon>Spermatophyta</taxon>
        <taxon>Magnoliopsida</taxon>
        <taxon>eudicotyledons</taxon>
        <taxon>Gunneridae</taxon>
        <taxon>Pentapetalae</taxon>
        <taxon>rosids</taxon>
        <taxon>malvids</taxon>
        <taxon>Brassicales</taxon>
        <taxon>Brassicaceae</taxon>
        <taxon>Brassiceae</taxon>
        <taxon>Brassica</taxon>
    </lineage>
</organism>